<gene>
    <name evidence="15" type="ORF">HMPREF1541_00339</name>
</gene>
<feature type="region of interest" description="Disordered" evidence="13">
    <location>
        <begin position="18"/>
        <end position="90"/>
    </location>
</feature>
<evidence type="ECO:0000256" key="13">
    <source>
        <dbReference type="SAM" id="MobiDB-lite"/>
    </source>
</evidence>
<comment type="similarity">
    <text evidence="12">Belongs to the DNA polymerase type-X family.</text>
</comment>
<feature type="active site" description="Nucleophile; Schiff-base intermediate with DNA; for 5'-dRP lyase activity" evidence="11">
    <location>
        <position position="419"/>
    </location>
</feature>
<comment type="function">
    <text evidence="12">DNA polymerase that functions in several pathways of DNA repair. Involved in base excision repair (BER) responsible for repair of lesions that give rise to abasic (AP) sites in DNA. Also contributes to DNA double-strand break repair by non-homologous end joining and homologous recombination. Has both template-dependent and template-independent (terminal transferase) DNA polymerase activities. Has also a 5'-deoxyribose-5-phosphate lyase (dRP lyase) activity.</text>
</comment>
<dbReference type="PANTHER" id="PTHR11276">
    <property type="entry name" value="DNA POLYMERASE TYPE-X FAMILY MEMBER"/>
    <property type="match status" value="1"/>
</dbReference>
<dbReference type="EC" id="2.7.7.7" evidence="12"/>
<dbReference type="Pfam" id="PF10391">
    <property type="entry name" value="DNA_pol_lambd_f"/>
    <property type="match status" value="1"/>
</dbReference>
<comment type="subcellular location">
    <subcellularLocation>
        <location evidence="12">Nucleus</location>
    </subcellularLocation>
</comment>
<comment type="catalytic activity">
    <reaction evidence="10 12">
        <text>DNA(n) + a 2'-deoxyribonucleoside 5'-triphosphate = DNA(n+1) + diphosphate</text>
        <dbReference type="Rhea" id="RHEA:22508"/>
        <dbReference type="Rhea" id="RHEA-COMP:17339"/>
        <dbReference type="Rhea" id="RHEA-COMP:17340"/>
        <dbReference type="ChEBI" id="CHEBI:33019"/>
        <dbReference type="ChEBI" id="CHEBI:61560"/>
        <dbReference type="ChEBI" id="CHEBI:173112"/>
        <dbReference type="EC" id="2.7.7.7"/>
    </reaction>
</comment>
<comment type="cofactor">
    <cofactor evidence="1">
        <name>Mn(2+)</name>
        <dbReference type="ChEBI" id="CHEBI:29035"/>
    </cofactor>
</comment>
<dbReference type="Gene3D" id="3.30.460.10">
    <property type="entry name" value="Beta Polymerase, domain 2"/>
    <property type="match status" value="1"/>
</dbReference>
<dbReference type="GO" id="GO:0005634">
    <property type="term" value="C:nucleus"/>
    <property type="evidence" value="ECO:0007669"/>
    <property type="project" value="UniProtKB-SubCell"/>
</dbReference>
<protein>
    <recommendedName>
        <fullName evidence="12">DNA polymerase</fullName>
        <ecNumber evidence="12">2.7.7.7</ecNumber>
    </recommendedName>
</protein>
<keyword evidence="16" id="KW-1185">Reference proteome</keyword>
<name>W2SC18_CYPE1</name>
<keyword evidence="6 12" id="KW-0227">DNA damage</keyword>
<dbReference type="Proteomes" id="UP000030752">
    <property type="component" value="Unassembled WGS sequence"/>
</dbReference>
<sequence>MASQRWKDREDFFRDLERLDEFSDDEPGQDNLQNMPAAIVKQPAATRDGPLPAAHTARPVLRPSTAIPDSVPSLKLPSSSTRSGPDRRPAELMRVQTDSGVPERIEKRKLKNTTKQTPDIIPEGQQLFPGLCFYFVPNRDTPYVRKLRVQFAIANGATWAKSWIASVTHIIVDPNLSFQQAVKALPSGVTPEGIPLVNDEWLTDCSLRQRVSEVTQRRFLVKGMASPFAIVEPSTTIPASRSSNGNTSSAALAKPATLFTKKANLPPPPQVYPSRVPETAEDIHRGDETSYDELDTLIAERREIDEDETAAMDLVRSTDPSFKFEGDYTTDFPHTSADKSKFQCMIKNESGGDANNPNAKTIRLLQKMAEIYDLNQSVDGFRARAFRMAATTLNKQDCLVFTKDQALALPGIGKSIAEKIEEIVHKGSLGRLNQAISDPSYQTLNLFLGIYHVGHPQAAAWVAAGYRTLQQLLESAELTSNQKTGIEHYDDFRQRIPRDEVRRHGLVVGEALKNIDPALEFVIGGSYRRGNKDSGDIDILITKEGGELGYLRTIIMETLIPHLKKTGFIVAELASGHRSDNEVTSKWMGASCLPDVKIWRRLDLLFVPWAEMGAALCYWTGNAYYNRSLRLLAGQKGMRLNQHGLFKNAMRGPGRVKITEGELVVSHSEKEIHAALGVTYRPPEHRNP</sequence>
<dbReference type="InterPro" id="IPR036420">
    <property type="entry name" value="BRCT_dom_sf"/>
</dbReference>
<dbReference type="Pfam" id="PF14716">
    <property type="entry name" value="HHH_8"/>
    <property type="match status" value="1"/>
</dbReference>
<dbReference type="Gene3D" id="3.30.210.10">
    <property type="entry name" value="DNA polymerase, thumb domain"/>
    <property type="match status" value="1"/>
</dbReference>
<keyword evidence="12" id="KW-0539">Nucleus</keyword>
<evidence type="ECO:0000256" key="11">
    <source>
        <dbReference type="PIRSR" id="PIRSR622312-50"/>
    </source>
</evidence>
<keyword evidence="2" id="KW-0237">DNA synthesis</keyword>
<dbReference type="PROSITE" id="PS50172">
    <property type="entry name" value="BRCT"/>
    <property type="match status" value="1"/>
</dbReference>
<accession>W2SC18</accession>
<dbReference type="RefSeq" id="XP_008710867.1">
    <property type="nucleotide sequence ID" value="XM_008712645.1"/>
</dbReference>
<dbReference type="OrthoDB" id="205514at2759"/>
<dbReference type="InterPro" id="IPR029398">
    <property type="entry name" value="PolB_thumb"/>
</dbReference>
<keyword evidence="5" id="KW-0235">DNA replication</keyword>
<dbReference type="GO" id="GO:0016829">
    <property type="term" value="F:lyase activity"/>
    <property type="evidence" value="ECO:0007669"/>
    <property type="project" value="UniProtKB-KW"/>
</dbReference>
<dbReference type="InterPro" id="IPR001357">
    <property type="entry name" value="BRCT_dom"/>
</dbReference>
<keyword evidence="8 12" id="KW-0234">DNA repair</keyword>
<dbReference type="Pfam" id="PF14792">
    <property type="entry name" value="DNA_pol_B_palm"/>
    <property type="match status" value="1"/>
</dbReference>
<reference evidence="15 16" key="1">
    <citation type="submission" date="2013-03" db="EMBL/GenBank/DDBJ databases">
        <title>The Genome Sequence of Phialophora europaea CBS 101466.</title>
        <authorList>
            <consortium name="The Broad Institute Genomics Platform"/>
            <person name="Cuomo C."/>
            <person name="de Hoog S."/>
            <person name="Gorbushina A."/>
            <person name="Walker B."/>
            <person name="Young S.K."/>
            <person name="Zeng Q."/>
            <person name="Gargeya S."/>
            <person name="Fitzgerald M."/>
            <person name="Haas B."/>
            <person name="Abouelleil A."/>
            <person name="Allen A.W."/>
            <person name="Alvarado L."/>
            <person name="Arachchi H.M."/>
            <person name="Berlin A.M."/>
            <person name="Chapman S.B."/>
            <person name="Gainer-Dewar J."/>
            <person name="Goldberg J."/>
            <person name="Griggs A."/>
            <person name="Gujja S."/>
            <person name="Hansen M."/>
            <person name="Howarth C."/>
            <person name="Imamovic A."/>
            <person name="Ireland A."/>
            <person name="Larimer J."/>
            <person name="McCowan C."/>
            <person name="Murphy C."/>
            <person name="Pearson M."/>
            <person name="Poon T.W."/>
            <person name="Priest M."/>
            <person name="Roberts A."/>
            <person name="Saif S."/>
            <person name="Shea T."/>
            <person name="Sisk P."/>
            <person name="Sykes S."/>
            <person name="Wortman J."/>
            <person name="Nusbaum C."/>
            <person name="Birren B."/>
        </authorList>
    </citation>
    <scope>NUCLEOTIDE SEQUENCE [LARGE SCALE GENOMIC DNA]</scope>
    <source>
        <strain evidence="15 16">CBS 101466</strain>
    </source>
</reference>
<dbReference type="InterPro" id="IPR043519">
    <property type="entry name" value="NT_sf"/>
</dbReference>
<dbReference type="STRING" id="1220924.W2SC18"/>
<evidence type="ECO:0000256" key="10">
    <source>
        <dbReference type="ARBA" id="ARBA00049244"/>
    </source>
</evidence>
<dbReference type="SUPFAM" id="SSF81585">
    <property type="entry name" value="PsbU/PolX domain-like"/>
    <property type="match status" value="1"/>
</dbReference>
<dbReference type="Pfam" id="PF00533">
    <property type="entry name" value="BRCT"/>
    <property type="match status" value="1"/>
</dbReference>
<keyword evidence="7 12" id="KW-0239">DNA-directed DNA polymerase</keyword>
<dbReference type="SUPFAM" id="SSF52113">
    <property type="entry name" value="BRCT domain"/>
    <property type="match status" value="1"/>
</dbReference>
<evidence type="ECO:0000256" key="6">
    <source>
        <dbReference type="ARBA" id="ARBA00022763"/>
    </source>
</evidence>
<organism evidence="15 16">
    <name type="scientific">Cyphellophora europaea (strain CBS 101466)</name>
    <name type="common">Phialophora europaea</name>
    <dbReference type="NCBI Taxonomy" id="1220924"/>
    <lineage>
        <taxon>Eukaryota</taxon>
        <taxon>Fungi</taxon>
        <taxon>Dikarya</taxon>
        <taxon>Ascomycota</taxon>
        <taxon>Pezizomycotina</taxon>
        <taxon>Eurotiomycetes</taxon>
        <taxon>Chaetothyriomycetidae</taxon>
        <taxon>Chaetothyriales</taxon>
        <taxon>Cyphellophoraceae</taxon>
        <taxon>Cyphellophora</taxon>
    </lineage>
</organism>
<evidence type="ECO:0000313" key="16">
    <source>
        <dbReference type="Proteomes" id="UP000030752"/>
    </source>
</evidence>
<evidence type="ECO:0000256" key="4">
    <source>
        <dbReference type="ARBA" id="ARBA00022695"/>
    </source>
</evidence>
<dbReference type="InterPro" id="IPR002008">
    <property type="entry name" value="DNA_pol_X_beta-like"/>
</dbReference>
<keyword evidence="3 12" id="KW-0808">Transferase</keyword>
<dbReference type="GeneID" id="19967678"/>
<evidence type="ECO:0000259" key="14">
    <source>
        <dbReference type="PROSITE" id="PS50172"/>
    </source>
</evidence>
<evidence type="ECO:0000256" key="1">
    <source>
        <dbReference type="ARBA" id="ARBA00001936"/>
    </source>
</evidence>
<dbReference type="FunFam" id="1.10.150.110:FF:000005">
    <property type="entry name" value="DNA polymerase POL4"/>
    <property type="match status" value="1"/>
</dbReference>
<dbReference type="InterPro" id="IPR028207">
    <property type="entry name" value="DNA_pol_B_palm_palm"/>
</dbReference>
<dbReference type="eggNOG" id="KOG2534">
    <property type="taxonomic scope" value="Eukaryota"/>
</dbReference>
<evidence type="ECO:0000256" key="7">
    <source>
        <dbReference type="ARBA" id="ARBA00022932"/>
    </source>
</evidence>
<keyword evidence="9" id="KW-0456">Lyase</keyword>
<dbReference type="PRINTS" id="PR00869">
    <property type="entry name" value="DNAPOLX"/>
</dbReference>
<dbReference type="CDD" id="cd00141">
    <property type="entry name" value="NT_POLXc"/>
    <property type="match status" value="1"/>
</dbReference>
<dbReference type="Gene3D" id="1.10.150.20">
    <property type="entry name" value="5' to 3' exonuclease, C-terminal subdomain"/>
    <property type="match status" value="1"/>
</dbReference>
<keyword evidence="4 12" id="KW-0548">Nucleotidyltransferase</keyword>
<feature type="domain" description="BRCT" evidence="14">
    <location>
        <begin position="123"/>
        <end position="219"/>
    </location>
</feature>
<proteinExistence type="inferred from homology"/>
<evidence type="ECO:0000256" key="5">
    <source>
        <dbReference type="ARBA" id="ARBA00022705"/>
    </source>
</evidence>
<dbReference type="InterPro" id="IPR010996">
    <property type="entry name" value="HHH_MUS81"/>
</dbReference>
<dbReference type="VEuPathDB" id="FungiDB:HMPREF1541_00339"/>
<dbReference type="InterPro" id="IPR027421">
    <property type="entry name" value="DNA_pol_lamdba_lyase_dom_sf"/>
</dbReference>
<evidence type="ECO:0000256" key="9">
    <source>
        <dbReference type="ARBA" id="ARBA00023239"/>
    </source>
</evidence>
<dbReference type="Gene3D" id="3.40.50.10190">
    <property type="entry name" value="BRCT domain"/>
    <property type="match status" value="1"/>
</dbReference>
<dbReference type="GO" id="GO:0046872">
    <property type="term" value="F:metal ion binding"/>
    <property type="evidence" value="ECO:0007669"/>
    <property type="project" value="UniProtKB-UniRule"/>
</dbReference>
<dbReference type="InterPro" id="IPR018944">
    <property type="entry name" value="DNA_pol_lambd_fingers_domain"/>
</dbReference>
<dbReference type="SUPFAM" id="SSF81301">
    <property type="entry name" value="Nucleotidyltransferase"/>
    <property type="match status" value="1"/>
</dbReference>
<evidence type="ECO:0000256" key="3">
    <source>
        <dbReference type="ARBA" id="ARBA00022679"/>
    </source>
</evidence>
<evidence type="ECO:0000256" key="12">
    <source>
        <dbReference type="RuleBase" id="RU366014"/>
    </source>
</evidence>
<dbReference type="SMART" id="SM00483">
    <property type="entry name" value="POLXc"/>
    <property type="match status" value="1"/>
</dbReference>
<dbReference type="InParanoid" id="W2SC18"/>
<dbReference type="AlphaFoldDB" id="W2SC18"/>
<dbReference type="InterPro" id="IPR002054">
    <property type="entry name" value="DNA-dir_DNA_pol_X"/>
</dbReference>
<dbReference type="GO" id="GO:0003887">
    <property type="term" value="F:DNA-directed DNA polymerase activity"/>
    <property type="evidence" value="ECO:0007669"/>
    <property type="project" value="UniProtKB-UniRule"/>
</dbReference>
<evidence type="ECO:0000313" key="15">
    <source>
        <dbReference type="EMBL" id="ETN46155.1"/>
    </source>
</evidence>
<dbReference type="PRINTS" id="PR00870">
    <property type="entry name" value="DNAPOLXBETA"/>
</dbReference>
<dbReference type="GO" id="GO:0003677">
    <property type="term" value="F:DNA binding"/>
    <property type="evidence" value="ECO:0007669"/>
    <property type="project" value="UniProtKB-UniRule"/>
</dbReference>
<evidence type="ECO:0000256" key="8">
    <source>
        <dbReference type="ARBA" id="ARBA00023204"/>
    </source>
</evidence>
<dbReference type="InterPro" id="IPR022312">
    <property type="entry name" value="DNA_pol_X"/>
</dbReference>
<dbReference type="PANTHER" id="PTHR11276:SF28">
    <property type="entry name" value="DNA POLYMERASE LAMBDA"/>
    <property type="match status" value="1"/>
</dbReference>
<dbReference type="CDD" id="cd00027">
    <property type="entry name" value="BRCT"/>
    <property type="match status" value="1"/>
</dbReference>
<dbReference type="GO" id="GO:0006303">
    <property type="term" value="P:double-strand break repair via nonhomologous end joining"/>
    <property type="evidence" value="ECO:0007669"/>
    <property type="project" value="TreeGrafter"/>
</dbReference>
<dbReference type="EMBL" id="KB822711">
    <property type="protein sequence ID" value="ETN46155.1"/>
    <property type="molecule type" value="Genomic_DNA"/>
</dbReference>
<dbReference type="InterPro" id="IPR037160">
    <property type="entry name" value="DNA_Pol_thumb_sf"/>
</dbReference>
<dbReference type="Pfam" id="PF14791">
    <property type="entry name" value="DNA_pol_B_thumb"/>
    <property type="match status" value="1"/>
</dbReference>
<evidence type="ECO:0000256" key="2">
    <source>
        <dbReference type="ARBA" id="ARBA00022634"/>
    </source>
</evidence>
<dbReference type="SUPFAM" id="SSF47802">
    <property type="entry name" value="DNA polymerase beta, N-terminal domain-like"/>
    <property type="match status" value="1"/>
</dbReference>
<dbReference type="HOGENOM" id="CLU_008698_3_0_1"/>
<dbReference type="Gene3D" id="1.10.150.110">
    <property type="entry name" value="DNA polymerase beta, N-terminal domain-like"/>
    <property type="match status" value="1"/>
</dbReference>